<gene>
    <name evidence="2" type="ORF">MM415B02304_0004</name>
</gene>
<sequence>MVDINQSLGQPREDRAYQGKGLVMSMTAGQLERYNAEQEPVAQNTPVISSLASHINMCWSANKAAKQPIERVLLQCLRQRNGEYDPEVLDALRNQGEDNPIYMMITDIKCRAFESWLKDIMIPGGDPPFFFEPTPIPELPEEMQGFAKAKIVTGLQAKMQQMGIQKEQLTREHVLEIGEKTKKELHQMLVEQAKGDAEKITTEVNDILTEGGFYKALEEFIEDLATYPTAFIEGPIVRKKKVLVWEAGGGGKSVPAIKLKTVREFSRVSPFDIYPSSGAKTLDDGNLIRRIRYSPKDLQDMIGIEGFDEAAIREVLKLYGTGGLKHWLSIDSQRAVLQDHHNETGDPEPKIDCLKFMGSVQGRILADWGMENIPDQDRVYPITAYLIGSFVISARINDNPLEKRNYFHSSFVRKNDSIWGRGVSQVLRDVTRLCNSAARSLQRNMGIASGPMAWVIEDRINPTQNVDNMHPWKMFRFTSGQVKNRTDLPMGFFNPNVIVNELLAIYKHFYDQASEVSGIPAYVYGSEKIGGAGTTATGLSMLMNAAGKVMRGTAQLMDNGIIKPCVEATWLHIMLYEPEKAIGDIKVIARASDYLMQIEQMQAAISEALKVTGNAIDMQIIGQEGRGELLREYFKRLKMPVDKIVPDREAIIQDGLKARLAEIMQNLSQNLGIPPDQLIVLATQQAGQKQIGQPPGGNGGKPTPTPATPPEKQTGKNQQQKQLMRGDKTNMPRQPNRPPAPPKMPGGPSMENIK</sequence>
<reference evidence="2" key="1">
    <citation type="submission" date="2020-03" db="EMBL/GenBank/DDBJ databases">
        <title>The deep terrestrial virosphere.</title>
        <authorList>
            <person name="Holmfeldt K."/>
            <person name="Nilsson E."/>
            <person name="Simone D."/>
            <person name="Lopez-Fernandez M."/>
            <person name="Wu X."/>
            <person name="de Brujin I."/>
            <person name="Lundin D."/>
            <person name="Andersson A."/>
            <person name="Bertilsson S."/>
            <person name="Dopson M."/>
        </authorList>
    </citation>
    <scope>NUCLEOTIDE SEQUENCE</scope>
    <source>
        <strain evidence="2">MM415B02304</strain>
    </source>
</reference>
<name>A0A6M3KU43_9ZZZZ</name>
<dbReference type="AlphaFoldDB" id="A0A6M3KU43"/>
<protein>
    <submittedName>
        <fullName evidence="2">Putative portal protein</fullName>
    </submittedName>
</protein>
<feature type="region of interest" description="Disordered" evidence="1">
    <location>
        <begin position="684"/>
        <end position="754"/>
    </location>
</feature>
<evidence type="ECO:0000313" key="2">
    <source>
        <dbReference type="EMBL" id="QJA84985.1"/>
    </source>
</evidence>
<proteinExistence type="predicted"/>
<evidence type="ECO:0000256" key="1">
    <source>
        <dbReference type="SAM" id="MobiDB-lite"/>
    </source>
</evidence>
<dbReference type="EMBL" id="MT142546">
    <property type="protein sequence ID" value="QJA84985.1"/>
    <property type="molecule type" value="Genomic_DNA"/>
</dbReference>
<organism evidence="2">
    <name type="scientific">viral metagenome</name>
    <dbReference type="NCBI Taxonomy" id="1070528"/>
    <lineage>
        <taxon>unclassified sequences</taxon>
        <taxon>metagenomes</taxon>
        <taxon>organismal metagenomes</taxon>
    </lineage>
</organism>
<accession>A0A6M3KU43</accession>
<feature type="compositionally biased region" description="Low complexity" evidence="1">
    <location>
        <begin position="684"/>
        <end position="693"/>
    </location>
</feature>
<feature type="compositionally biased region" description="Pro residues" evidence="1">
    <location>
        <begin position="735"/>
        <end position="745"/>
    </location>
</feature>